<reference evidence="2" key="1">
    <citation type="journal article" date="2015" name="Nat. Genet.">
        <title>The genome and transcriptome of the zoonotic hookworm Ancylostoma ceylanicum identify infection-specific gene families.</title>
        <authorList>
            <person name="Schwarz E.M."/>
            <person name="Hu Y."/>
            <person name="Antoshechkin I."/>
            <person name="Miller M.M."/>
            <person name="Sternberg P.W."/>
            <person name="Aroian R.V."/>
        </authorList>
    </citation>
    <scope>NUCLEOTIDE SEQUENCE</scope>
    <source>
        <strain evidence="2">HY135</strain>
    </source>
</reference>
<name>A0A016SSE1_9BILA</name>
<comment type="caution">
    <text evidence="1">The sequence shown here is derived from an EMBL/GenBank/DDBJ whole genome shotgun (WGS) entry which is preliminary data.</text>
</comment>
<evidence type="ECO:0000313" key="2">
    <source>
        <dbReference type="Proteomes" id="UP000024635"/>
    </source>
</evidence>
<keyword evidence="2" id="KW-1185">Reference proteome</keyword>
<gene>
    <name evidence="1" type="primary">Acey_s0182.g904</name>
    <name evidence="1" type="ORF">Y032_0182g904</name>
</gene>
<dbReference type="OrthoDB" id="5871666at2759"/>
<dbReference type="EMBL" id="JARK01001518">
    <property type="protein sequence ID" value="EYB93460.1"/>
    <property type="molecule type" value="Genomic_DNA"/>
</dbReference>
<dbReference type="Proteomes" id="UP000024635">
    <property type="component" value="Unassembled WGS sequence"/>
</dbReference>
<evidence type="ECO:0000313" key="1">
    <source>
        <dbReference type="EMBL" id="EYB93460.1"/>
    </source>
</evidence>
<protein>
    <submittedName>
        <fullName evidence="1">Uncharacterized protein</fullName>
    </submittedName>
</protein>
<organism evidence="1 2">
    <name type="scientific">Ancylostoma ceylanicum</name>
    <dbReference type="NCBI Taxonomy" id="53326"/>
    <lineage>
        <taxon>Eukaryota</taxon>
        <taxon>Metazoa</taxon>
        <taxon>Ecdysozoa</taxon>
        <taxon>Nematoda</taxon>
        <taxon>Chromadorea</taxon>
        <taxon>Rhabditida</taxon>
        <taxon>Rhabditina</taxon>
        <taxon>Rhabditomorpha</taxon>
        <taxon>Strongyloidea</taxon>
        <taxon>Ancylostomatidae</taxon>
        <taxon>Ancylostomatinae</taxon>
        <taxon>Ancylostoma</taxon>
    </lineage>
</organism>
<accession>A0A016SSE1</accession>
<proteinExistence type="predicted"/>
<dbReference type="AlphaFoldDB" id="A0A016SSE1"/>
<sequence>MRASHLRKSCERSLINAARRTTLPDCPIIDSHVLSKITRAANGAHLSADLTRGKHRYAEERRWLVLFKYKGEESTK</sequence>